<reference evidence="2 3" key="1">
    <citation type="submission" date="2020-04" db="EMBL/GenBank/DDBJ databases">
        <title>Perkinsus chesapeaki whole genome sequence.</title>
        <authorList>
            <person name="Bogema D.R."/>
        </authorList>
    </citation>
    <scope>NUCLEOTIDE SEQUENCE [LARGE SCALE GENOMIC DNA]</scope>
    <source>
        <strain evidence="2">ATCC PRA-425</strain>
    </source>
</reference>
<feature type="non-terminal residue" evidence="2">
    <location>
        <position position="238"/>
    </location>
</feature>
<dbReference type="AlphaFoldDB" id="A0A7J6KLA7"/>
<feature type="transmembrane region" description="Helical" evidence="1">
    <location>
        <begin position="81"/>
        <end position="102"/>
    </location>
</feature>
<evidence type="ECO:0000313" key="3">
    <source>
        <dbReference type="Proteomes" id="UP000591131"/>
    </source>
</evidence>
<feature type="non-terminal residue" evidence="2">
    <location>
        <position position="1"/>
    </location>
</feature>
<evidence type="ECO:0000313" key="2">
    <source>
        <dbReference type="EMBL" id="KAF4647469.1"/>
    </source>
</evidence>
<protein>
    <submittedName>
        <fullName evidence="2">Uncharacterized protein</fullName>
    </submittedName>
</protein>
<dbReference type="OrthoDB" id="10506646at2759"/>
<organism evidence="2 3">
    <name type="scientific">Perkinsus chesapeaki</name>
    <name type="common">Clam parasite</name>
    <name type="synonym">Perkinsus andrewsi</name>
    <dbReference type="NCBI Taxonomy" id="330153"/>
    <lineage>
        <taxon>Eukaryota</taxon>
        <taxon>Sar</taxon>
        <taxon>Alveolata</taxon>
        <taxon>Perkinsozoa</taxon>
        <taxon>Perkinsea</taxon>
        <taxon>Perkinsida</taxon>
        <taxon>Perkinsidae</taxon>
        <taxon>Perkinsus</taxon>
    </lineage>
</organism>
<keyword evidence="1" id="KW-1133">Transmembrane helix</keyword>
<dbReference type="EMBL" id="JAAPAO010002586">
    <property type="protein sequence ID" value="KAF4647469.1"/>
    <property type="molecule type" value="Genomic_DNA"/>
</dbReference>
<evidence type="ECO:0000256" key="1">
    <source>
        <dbReference type="SAM" id="Phobius"/>
    </source>
</evidence>
<keyword evidence="1" id="KW-0472">Membrane</keyword>
<keyword evidence="1" id="KW-0812">Transmembrane</keyword>
<accession>A0A7J6KLA7</accession>
<sequence length="238" mass="26353">KAYYVCRLLRHKVKIAAAEANYESSRLTFGLNGGAGVLQATVQEISEEVSREIENQNTLPADTMAILVMLWYMDDISLQGYSIQQLVAAFAFVCAVMLRFGFGMQVKKLWALVPLTKVTAFQEACREHGLDIPRVQEGTFLGTGVSITETELIVDCRAAGKWAKVEDYLDREETQRTKAGAFSAAGAWGHDPVAGHPRRRLQADLLRAITGKVYSGIGWHEKFPPGVMSHEVTVAYEE</sequence>
<proteinExistence type="predicted"/>
<comment type="caution">
    <text evidence="2">The sequence shown here is derived from an EMBL/GenBank/DDBJ whole genome shotgun (WGS) entry which is preliminary data.</text>
</comment>
<dbReference type="Proteomes" id="UP000591131">
    <property type="component" value="Unassembled WGS sequence"/>
</dbReference>
<keyword evidence="3" id="KW-1185">Reference proteome</keyword>
<gene>
    <name evidence="2" type="ORF">FOL47_004546</name>
</gene>
<name>A0A7J6KLA7_PERCH</name>